<evidence type="ECO:0000256" key="5">
    <source>
        <dbReference type="ARBA" id="ARBA00022723"/>
    </source>
</evidence>
<evidence type="ECO:0000313" key="15">
    <source>
        <dbReference type="EMBL" id="VBB27896.1"/>
    </source>
</evidence>
<dbReference type="SUPFAM" id="SSF88697">
    <property type="entry name" value="PUA domain-like"/>
    <property type="match status" value="1"/>
</dbReference>
<dbReference type="UniPathway" id="UPA00143"/>
<dbReference type="InterPro" id="IPR015947">
    <property type="entry name" value="PUA-like_sf"/>
</dbReference>
<keyword evidence="8" id="KW-0832">Ubl conjugation</keyword>
<evidence type="ECO:0000256" key="10">
    <source>
        <dbReference type="ARBA" id="ARBA00030079"/>
    </source>
</evidence>
<comment type="subunit">
    <text evidence="12">Likely a component of a DCX (DDB1-CUL4-X-box) protein ligase complex. May interact with pic/DDB1.</text>
</comment>
<sequence length="414" mass="47325">MDNNDLQNIDDDNSIHEDDTESESTQSSEDDQRERRPFDITLPSTHQYLRLNGNDDLPHGFKIEDAGKVITVSILEMPIVLLPMQLLPFHTDYPLLVSQLQHAAQENEYIALKPKLDNFDTDIATLIQVRSLQENDGGISVQAIGRQRCRILNRRSAINGMPYGEVLVLEERELPLFSQVLVPTSFAHMRPTKSLRYFSAMTSHSYYALKISLTKHYIDEIAKWLYGWHVYEKVKRVLSQGPTALSYWVAANLPIDMEMRLRLLDEPCTDRRLKDEYGIINRVNHFTFPSIDVIVCKNCGTLLCNMSQMISVSTEGNSAHYVNPGGYVHDLFTVSEVVSTVPRGTPSDECSWFPGYKWTIRECSHCGQHVGWRFTSSNLSPRSFYGLTRRSIRPADSRRPITSTIQRIEQLAII</sequence>
<evidence type="ECO:0000256" key="9">
    <source>
        <dbReference type="ARBA" id="ARBA00023242"/>
    </source>
</evidence>
<evidence type="ECO:0000259" key="14">
    <source>
        <dbReference type="PROSITE" id="PS51788"/>
    </source>
</evidence>
<protein>
    <recommendedName>
        <fullName evidence="4">Protein cereblon</fullName>
    </recommendedName>
    <alternativeName>
        <fullName evidence="10">Protein ohgata</fullName>
    </alternativeName>
</protein>
<feature type="domain" description="CULT" evidence="14">
    <location>
        <begin position="291"/>
        <end position="396"/>
    </location>
</feature>
<name>A0A498SD48_ACAVI</name>
<dbReference type="FunFam" id="2.170.150.20:FF:000007">
    <property type="entry name" value="Protein cereblon"/>
    <property type="match status" value="1"/>
</dbReference>
<dbReference type="InterPro" id="IPR003111">
    <property type="entry name" value="Lon_prtase_N"/>
</dbReference>
<evidence type="ECO:0000256" key="1">
    <source>
        <dbReference type="ARBA" id="ARBA00004123"/>
    </source>
</evidence>
<dbReference type="InterPro" id="IPR034750">
    <property type="entry name" value="CULT"/>
</dbReference>
<dbReference type="Gene3D" id="2.170.150.20">
    <property type="entry name" value="Peptide methionine sulfoxide reductase"/>
    <property type="match status" value="1"/>
</dbReference>
<evidence type="ECO:0000256" key="6">
    <source>
        <dbReference type="ARBA" id="ARBA00022786"/>
    </source>
</evidence>
<reference evidence="15 16" key="1">
    <citation type="submission" date="2018-08" db="EMBL/GenBank/DDBJ databases">
        <authorList>
            <person name="Laetsch R D."/>
            <person name="Stevens L."/>
            <person name="Kumar S."/>
            <person name="Blaxter L. M."/>
        </authorList>
    </citation>
    <scope>NUCLEOTIDE SEQUENCE [LARGE SCALE GENOMIC DNA]</scope>
</reference>
<proteinExistence type="inferred from homology"/>
<keyword evidence="16" id="KW-1185">Reference proteome</keyword>
<evidence type="ECO:0000256" key="7">
    <source>
        <dbReference type="ARBA" id="ARBA00022833"/>
    </source>
</evidence>
<dbReference type="EMBL" id="UPTC01000305">
    <property type="protein sequence ID" value="VBB27896.1"/>
    <property type="molecule type" value="Genomic_DNA"/>
</dbReference>
<dbReference type="Gene3D" id="1.20.58.1480">
    <property type="match status" value="1"/>
</dbReference>
<dbReference type="AlphaFoldDB" id="A0A498SD48"/>
<dbReference type="GO" id="GO:0016567">
    <property type="term" value="P:protein ubiquitination"/>
    <property type="evidence" value="ECO:0007669"/>
    <property type="project" value="UniProtKB-UniPathway"/>
</dbReference>
<comment type="function">
    <text evidence="11">Substrate recognition component of a DCX (DDB1-CUL4-X-box) E3 protein ligase complex that mediates the ubiquitination and subsequent proteasomal degradation of target proteins. Has an essential role in mediating growth by negatively regulating insulin signaling. It also has a role in maintaining presynaptic function in the neuromuscular junction synapses of third-instar larvae.</text>
</comment>
<evidence type="ECO:0000256" key="2">
    <source>
        <dbReference type="ARBA" id="ARBA00004906"/>
    </source>
</evidence>
<evidence type="ECO:0000256" key="13">
    <source>
        <dbReference type="SAM" id="MobiDB-lite"/>
    </source>
</evidence>
<dbReference type="GO" id="GO:0005634">
    <property type="term" value="C:nucleus"/>
    <property type="evidence" value="ECO:0007669"/>
    <property type="project" value="UniProtKB-SubCell"/>
</dbReference>
<evidence type="ECO:0000256" key="11">
    <source>
        <dbReference type="ARBA" id="ARBA00046075"/>
    </source>
</evidence>
<gene>
    <name evidence="15" type="ORF">NAV_LOCUS2726</name>
</gene>
<evidence type="ECO:0000256" key="4">
    <source>
        <dbReference type="ARBA" id="ARBA00014394"/>
    </source>
</evidence>
<dbReference type="PROSITE" id="PS51788">
    <property type="entry name" value="CULT"/>
    <property type="match status" value="1"/>
</dbReference>
<evidence type="ECO:0000256" key="8">
    <source>
        <dbReference type="ARBA" id="ARBA00022843"/>
    </source>
</evidence>
<dbReference type="GO" id="GO:0046872">
    <property type="term" value="F:metal ion binding"/>
    <property type="evidence" value="ECO:0007669"/>
    <property type="project" value="UniProtKB-KW"/>
</dbReference>
<dbReference type="InterPro" id="IPR004910">
    <property type="entry name" value="Yippee/Mis18/Cereblon"/>
</dbReference>
<evidence type="ECO:0000256" key="12">
    <source>
        <dbReference type="ARBA" id="ARBA00046796"/>
    </source>
</evidence>
<dbReference type="Proteomes" id="UP000276991">
    <property type="component" value="Unassembled WGS sequence"/>
</dbReference>
<dbReference type="InterPro" id="IPR046336">
    <property type="entry name" value="Lon_prtase_N_sf"/>
</dbReference>
<comment type="subcellular location">
    <subcellularLocation>
        <location evidence="1">Nucleus</location>
    </subcellularLocation>
</comment>
<organism evidence="15 16">
    <name type="scientific">Acanthocheilonema viteae</name>
    <name type="common">Filarial nematode worm</name>
    <name type="synonym">Dipetalonema viteae</name>
    <dbReference type="NCBI Taxonomy" id="6277"/>
    <lineage>
        <taxon>Eukaryota</taxon>
        <taxon>Metazoa</taxon>
        <taxon>Ecdysozoa</taxon>
        <taxon>Nematoda</taxon>
        <taxon>Chromadorea</taxon>
        <taxon>Rhabditida</taxon>
        <taxon>Spirurina</taxon>
        <taxon>Spiruromorpha</taxon>
        <taxon>Filarioidea</taxon>
        <taxon>Onchocercidae</taxon>
        <taxon>Acanthocheilonema</taxon>
    </lineage>
</organism>
<keyword evidence="7" id="KW-0862">Zinc</keyword>
<evidence type="ECO:0000313" key="16">
    <source>
        <dbReference type="Proteomes" id="UP000276991"/>
    </source>
</evidence>
<dbReference type="STRING" id="6277.A0A498SD48"/>
<dbReference type="CDD" id="cd15777">
    <property type="entry name" value="CRBN_C_like"/>
    <property type="match status" value="1"/>
</dbReference>
<feature type="region of interest" description="Disordered" evidence="13">
    <location>
        <begin position="1"/>
        <end position="36"/>
    </location>
</feature>
<dbReference type="SMART" id="SM00464">
    <property type="entry name" value="LON"/>
    <property type="match status" value="1"/>
</dbReference>
<dbReference type="Gene3D" id="2.30.130.40">
    <property type="entry name" value="LON domain-like"/>
    <property type="match status" value="1"/>
</dbReference>
<accession>A0A498SD48</accession>
<keyword evidence="9" id="KW-0539">Nucleus</keyword>
<dbReference type="OrthoDB" id="267517at2759"/>
<keyword evidence="6" id="KW-0833">Ubl conjugation pathway</keyword>
<comment type="pathway">
    <text evidence="2">Protein modification; protein ubiquitination.</text>
</comment>
<comment type="similarity">
    <text evidence="3">Belongs to the CRBN family.</text>
</comment>
<feature type="compositionally biased region" description="Acidic residues" evidence="13">
    <location>
        <begin position="8"/>
        <end position="22"/>
    </location>
</feature>
<dbReference type="Pfam" id="PF03226">
    <property type="entry name" value="Yippee-Mis18"/>
    <property type="match status" value="1"/>
</dbReference>
<evidence type="ECO:0000256" key="3">
    <source>
        <dbReference type="ARBA" id="ARBA00005293"/>
    </source>
</evidence>
<keyword evidence="5" id="KW-0479">Metal-binding</keyword>
<dbReference type="Pfam" id="PF02190">
    <property type="entry name" value="LON_substr_bdg"/>
    <property type="match status" value="1"/>
</dbReference>